<dbReference type="PANTHER" id="PTHR12475:SF4">
    <property type="entry name" value="PROTEIN THEM6"/>
    <property type="match status" value="1"/>
</dbReference>
<evidence type="ECO:0000313" key="3">
    <source>
        <dbReference type="Proteomes" id="UP000019849"/>
    </source>
</evidence>
<dbReference type="SUPFAM" id="SSF54637">
    <property type="entry name" value="Thioesterase/thiol ester dehydrase-isomerase"/>
    <property type="match status" value="1"/>
</dbReference>
<dbReference type="InterPro" id="IPR051490">
    <property type="entry name" value="THEM6_lcsJ_thioesterase"/>
</dbReference>
<evidence type="ECO:0000313" key="4">
    <source>
        <dbReference type="Proteomes" id="UP000294958"/>
    </source>
</evidence>
<dbReference type="Gene3D" id="3.10.129.10">
    <property type="entry name" value="Hotdog Thioesterase"/>
    <property type="match status" value="1"/>
</dbReference>
<dbReference type="Proteomes" id="UP000019849">
    <property type="component" value="Unassembled WGS sequence"/>
</dbReference>
<keyword evidence="4" id="KW-1185">Reference proteome</keyword>
<dbReference type="EMBL" id="JENY01000008">
    <property type="protein sequence ID" value="EXL09171.1"/>
    <property type="molecule type" value="Genomic_DNA"/>
</dbReference>
<dbReference type="EMBL" id="SNZF01000002">
    <property type="protein sequence ID" value="TDR37597.1"/>
    <property type="molecule type" value="Genomic_DNA"/>
</dbReference>
<reference evidence="2 4" key="2">
    <citation type="submission" date="2019-03" db="EMBL/GenBank/DDBJ databases">
        <title>Genomic Encyclopedia of Type Strains, Phase IV (KMG-IV): sequencing the most valuable type-strain genomes for metagenomic binning, comparative biology and taxonomic classification.</title>
        <authorList>
            <person name="Goeker M."/>
        </authorList>
    </citation>
    <scope>NUCLEOTIDE SEQUENCE [LARGE SCALE GENOMIC DNA]</scope>
    <source>
        <strain evidence="2 4">DSM 11603</strain>
    </source>
</reference>
<proteinExistence type="predicted"/>
<evidence type="ECO:0000313" key="1">
    <source>
        <dbReference type="EMBL" id="EXL09171.1"/>
    </source>
</evidence>
<gene>
    <name evidence="1" type="ORF">BG36_23090</name>
    <name evidence="2" type="ORF">DES43_102143</name>
</gene>
<dbReference type="InterPro" id="IPR029069">
    <property type="entry name" value="HotDog_dom_sf"/>
</dbReference>
<dbReference type="PANTHER" id="PTHR12475">
    <property type="match status" value="1"/>
</dbReference>
<sequence length="181" mass="20534">MYVWARLARVLATAKSRGDYRLGTETRLTFRCLPTDIDLNLHLNNARYMMLADVGRIDLFMRAGLGKMIRERKWAPMLGGLQAVYVREVRLWQRFHVYSAIETWQGTQALGRHRFVLETGETAATVITTAGIYDRPGRRFLEIGEVVSALGSDARPRPLNEDESAFMASHMAMRSAARAQS</sequence>
<dbReference type="eggNOG" id="COG0824">
    <property type="taxonomic scope" value="Bacteria"/>
</dbReference>
<accession>A0A011USD6</accession>
<organism evidence="1 3">
    <name type="scientific">Aquamicrobium defluvii</name>
    <dbReference type="NCBI Taxonomy" id="69279"/>
    <lineage>
        <taxon>Bacteria</taxon>
        <taxon>Pseudomonadati</taxon>
        <taxon>Pseudomonadota</taxon>
        <taxon>Alphaproteobacteria</taxon>
        <taxon>Hyphomicrobiales</taxon>
        <taxon>Phyllobacteriaceae</taxon>
        <taxon>Aquamicrobium</taxon>
    </lineage>
</organism>
<dbReference type="CDD" id="cd00586">
    <property type="entry name" value="4HBT"/>
    <property type="match status" value="1"/>
</dbReference>
<dbReference type="Proteomes" id="UP000294958">
    <property type="component" value="Unassembled WGS sequence"/>
</dbReference>
<dbReference type="Pfam" id="PF13279">
    <property type="entry name" value="4HBT_2"/>
    <property type="match status" value="1"/>
</dbReference>
<dbReference type="PATRIC" id="fig|69279.3.peg.1543"/>
<comment type="caution">
    <text evidence="1">The sequence shown here is derived from an EMBL/GenBank/DDBJ whole genome shotgun (WGS) entry which is preliminary data.</text>
</comment>
<dbReference type="HOGENOM" id="CLU_091107_1_0_5"/>
<name>A0A011USD6_9HYPH</name>
<evidence type="ECO:0000313" key="2">
    <source>
        <dbReference type="EMBL" id="TDR37597.1"/>
    </source>
</evidence>
<dbReference type="AlphaFoldDB" id="A0A011USD6"/>
<dbReference type="OrthoDB" id="3727779at2"/>
<protein>
    <submittedName>
        <fullName evidence="1">4-hydroxybenzoyl-CoA thioesterase</fullName>
    </submittedName>
    <submittedName>
        <fullName evidence="2">Acyl-CoA thioesterase FadM</fullName>
    </submittedName>
</protein>
<dbReference type="RefSeq" id="WP_035025189.1">
    <property type="nucleotide sequence ID" value="NZ_KK073882.1"/>
</dbReference>
<dbReference type="STRING" id="69279.BG36_23090"/>
<reference evidence="1 3" key="1">
    <citation type="submission" date="2014-02" db="EMBL/GenBank/DDBJ databases">
        <title>Aquamicrobium defluvii Genome sequencing.</title>
        <authorList>
            <person name="Wang X."/>
        </authorList>
    </citation>
    <scope>NUCLEOTIDE SEQUENCE [LARGE SCALE GENOMIC DNA]</scope>
    <source>
        <strain evidence="1 3">W13Z1</strain>
    </source>
</reference>